<reference evidence="1" key="1">
    <citation type="submission" date="2019-04" db="EMBL/GenBank/DDBJ databases">
        <title>Microbes associate with the intestines of laboratory mice.</title>
        <authorList>
            <person name="Navarre W."/>
            <person name="Wong E."/>
            <person name="Huang K."/>
            <person name="Tropini C."/>
            <person name="Ng K."/>
            <person name="Yu B."/>
        </authorList>
    </citation>
    <scope>NUCLEOTIDE SEQUENCE</scope>
    <source>
        <strain evidence="1">NM04_E33</strain>
    </source>
</reference>
<name>A0AC61REL8_9BACT</name>
<evidence type="ECO:0000313" key="1">
    <source>
        <dbReference type="EMBL" id="TGY77626.1"/>
    </source>
</evidence>
<gene>
    <name evidence="1" type="ORF">E5331_13685</name>
</gene>
<dbReference type="EMBL" id="SRYB01000022">
    <property type="protein sequence ID" value="TGY77626.1"/>
    <property type="molecule type" value="Genomic_DNA"/>
</dbReference>
<organism evidence="1 2">
    <name type="scientific">Lepagella muris</name>
    <dbReference type="NCBI Taxonomy" id="3032870"/>
    <lineage>
        <taxon>Bacteria</taxon>
        <taxon>Pseudomonadati</taxon>
        <taxon>Bacteroidota</taxon>
        <taxon>Bacteroidia</taxon>
        <taxon>Bacteroidales</taxon>
        <taxon>Muribaculaceae</taxon>
        <taxon>Lepagella</taxon>
    </lineage>
</organism>
<dbReference type="Proteomes" id="UP000306319">
    <property type="component" value="Unassembled WGS sequence"/>
</dbReference>
<protein>
    <submittedName>
        <fullName evidence="1">Glycosyltransferase</fullName>
    </submittedName>
</protein>
<comment type="caution">
    <text evidence="1">The sequence shown here is derived from an EMBL/GenBank/DDBJ whole genome shotgun (WGS) entry which is preliminary data.</text>
</comment>
<keyword evidence="2" id="KW-1185">Reference proteome</keyword>
<evidence type="ECO:0000313" key="2">
    <source>
        <dbReference type="Proteomes" id="UP000306319"/>
    </source>
</evidence>
<accession>A0AC61REL8</accession>
<proteinExistence type="predicted"/>
<sequence>MRKSIDIAIATFGIRIEWVERMLLPPIEGVRYVISWQRHEGMPLPEGLECRGDVEVWRLDEEGVSRNRNNALSHCRSGLVVVADDDLVFRKEDLEGVADAFADQPSIDVALFRADMPGGKRYPSSNCRLGLPFPKGYWVSCVEIVFRRDRIGDLQFHPGFGPGADVLGFGRMMLGCGEDEMFVVSAIRRGYDCRYIDRRLCAHPQPSTGGRATAPILRGQGAVMSMIYSPVSLLLRIPLKAWRASRNGTINLPTALRALIEGVRAKRKLLAYPSRYHWKL</sequence>